<dbReference type="InParanoid" id="A0A067PYV9"/>
<evidence type="ECO:0000313" key="1">
    <source>
        <dbReference type="EMBL" id="KDQ59080.1"/>
    </source>
</evidence>
<dbReference type="AlphaFoldDB" id="A0A067PYV9"/>
<dbReference type="EMBL" id="KL197716">
    <property type="protein sequence ID" value="KDQ59080.1"/>
    <property type="molecule type" value="Genomic_DNA"/>
</dbReference>
<accession>A0A067PYV9</accession>
<protein>
    <submittedName>
        <fullName evidence="1">Uncharacterized protein</fullName>
    </submittedName>
</protein>
<evidence type="ECO:0000313" key="2">
    <source>
        <dbReference type="Proteomes" id="UP000027265"/>
    </source>
</evidence>
<dbReference type="Proteomes" id="UP000027265">
    <property type="component" value="Unassembled WGS sequence"/>
</dbReference>
<keyword evidence="2" id="KW-1185">Reference proteome</keyword>
<proteinExistence type="predicted"/>
<gene>
    <name evidence="1" type="ORF">JAAARDRAFT_192632</name>
</gene>
<dbReference type="HOGENOM" id="CLU_027521_0_0_1"/>
<name>A0A067PYV9_9AGAM</name>
<dbReference type="SUPFAM" id="SSF52058">
    <property type="entry name" value="L domain-like"/>
    <property type="match status" value="1"/>
</dbReference>
<organism evidence="1 2">
    <name type="scientific">Jaapia argillacea MUCL 33604</name>
    <dbReference type="NCBI Taxonomy" id="933084"/>
    <lineage>
        <taxon>Eukaryota</taxon>
        <taxon>Fungi</taxon>
        <taxon>Dikarya</taxon>
        <taxon>Basidiomycota</taxon>
        <taxon>Agaricomycotina</taxon>
        <taxon>Agaricomycetes</taxon>
        <taxon>Agaricomycetidae</taxon>
        <taxon>Jaapiales</taxon>
        <taxon>Jaapiaceae</taxon>
        <taxon>Jaapia</taxon>
    </lineage>
</organism>
<reference evidence="2" key="1">
    <citation type="journal article" date="2014" name="Proc. Natl. Acad. Sci. U.S.A.">
        <title>Extensive sampling of basidiomycete genomes demonstrates inadequacy of the white-rot/brown-rot paradigm for wood decay fungi.</title>
        <authorList>
            <person name="Riley R."/>
            <person name="Salamov A.A."/>
            <person name="Brown D.W."/>
            <person name="Nagy L.G."/>
            <person name="Floudas D."/>
            <person name="Held B.W."/>
            <person name="Levasseur A."/>
            <person name="Lombard V."/>
            <person name="Morin E."/>
            <person name="Otillar R."/>
            <person name="Lindquist E.A."/>
            <person name="Sun H."/>
            <person name="LaButti K.M."/>
            <person name="Schmutz J."/>
            <person name="Jabbour D."/>
            <person name="Luo H."/>
            <person name="Baker S.E."/>
            <person name="Pisabarro A.G."/>
            <person name="Walton J.D."/>
            <person name="Blanchette R.A."/>
            <person name="Henrissat B."/>
            <person name="Martin F."/>
            <person name="Cullen D."/>
            <person name="Hibbett D.S."/>
            <person name="Grigoriev I.V."/>
        </authorList>
    </citation>
    <scope>NUCLEOTIDE SEQUENCE [LARGE SCALE GENOMIC DNA]</scope>
    <source>
        <strain evidence="2">MUCL 33604</strain>
    </source>
</reference>
<sequence length="655" mass="74039">MADKLPDELIKEILAPVLRIPEDMFTDMGAKSVFCRLNSQAGVCTLLLVCKRWLRVATPLLYEIVILRSKAQAQALSTVLTTSKTFGTFIRKLRVEGGYGAAMKTVLSAAPNITDIYLSLYLWSDDNVSGLCRSLPSINPRLVILFDVSNEVRDNANTRKLTKTLGECILSHWSRMEVFCSPFVLTTRAAYIDRRQILQKRDQQIVDSLVTAPKLQCLVYNEYYGSVQEFSRYLPRPNCLRRVEFKSPCTEGFMAAVNKDDKLVHLVHFLAASPTKASPGIIQANPFYAPLSTASEVARSKFGLVFSNSPWVPTSLLALPILYTYPVILKRTSFQRFCDRISEDPRLGTFVRSLFVSAGGGSPLGTEDCMTDVAPLMPNLCRFYCPRAAFFLDPPIISTRAFELLVQTAGSSLVTFRNVIVRDSELCSSYRFSTLGDFKALRFLDWSSIVTFEFRPDELSPTALASLEQLKLTTYSKSMIKLFTHLRLPCLTQVDIGSTSGLSEMPFFEKHGSKLLTLEFCSETNIPVFDLCPNLSTVRYRLRHIAPEIEQFSCNADHINLTKIIVLRSSGFCSSPLMTVTPKVHQEWTKFFQDVNLTRFPSLSEIKITDIAWPTTEREISKNPWPQWSETFQMKWNVHLTDGDGRVWTPRLKAR</sequence>
<dbReference type="OrthoDB" id="2908272at2759"/>